<protein>
    <submittedName>
        <fullName evidence="3">Putative secreted protein (Por secretion system target)</fullName>
    </submittedName>
</protein>
<keyword evidence="1" id="KW-0732">Signal</keyword>
<dbReference type="InterPro" id="IPR026444">
    <property type="entry name" value="Secre_tail"/>
</dbReference>
<evidence type="ECO:0000256" key="1">
    <source>
        <dbReference type="SAM" id="SignalP"/>
    </source>
</evidence>
<dbReference type="NCBIfam" id="TIGR04183">
    <property type="entry name" value="Por_Secre_tail"/>
    <property type="match status" value="1"/>
</dbReference>
<evidence type="ECO:0000313" key="3">
    <source>
        <dbReference type="EMBL" id="PWK16713.1"/>
    </source>
</evidence>
<dbReference type="OrthoDB" id="899245at2"/>
<organism evidence="3 4">
    <name type="scientific">Arcicella aurantiaca</name>
    <dbReference type="NCBI Taxonomy" id="591202"/>
    <lineage>
        <taxon>Bacteria</taxon>
        <taxon>Pseudomonadati</taxon>
        <taxon>Bacteroidota</taxon>
        <taxon>Cytophagia</taxon>
        <taxon>Cytophagales</taxon>
        <taxon>Flectobacillaceae</taxon>
        <taxon>Arcicella</taxon>
    </lineage>
</organism>
<gene>
    <name evidence="3" type="ORF">LV89_04828</name>
</gene>
<dbReference type="Pfam" id="PF18962">
    <property type="entry name" value="Por_Secre_tail"/>
    <property type="match status" value="1"/>
</dbReference>
<dbReference type="Proteomes" id="UP000245489">
    <property type="component" value="Unassembled WGS sequence"/>
</dbReference>
<dbReference type="AlphaFoldDB" id="A0A316DJA8"/>
<feature type="domain" description="Secretion system C-terminal sorting" evidence="2">
    <location>
        <begin position="1205"/>
        <end position="1276"/>
    </location>
</feature>
<comment type="caution">
    <text evidence="3">The sequence shown here is derived from an EMBL/GenBank/DDBJ whole genome shotgun (WGS) entry which is preliminary data.</text>
</comment>
<dbReference type="EMBL" id="QGGO01000047">
    <property type="protein sequence ID" value="PWK16713.1"/>
    <property type="molecule type" value="Genomic_DNA"/>
</dbReference>
<dbReference type="Gene3D" id="2.60.40.10">
    <property type="entry name" value="Immunoglobulins"/>
    <property type="match status" value="1"/>
</dbReference>
<dbReference type="RefSeq" id="WP_109745528.1">
    <property type="nucleotide sequence ID" value="NZ_QGGO01000047.1"/>
</dbReference>
<dbReference type="InterPro" id="IPR013783">
    <property type="entry name" value="Ig-like_fold"/>
</dbReference>
<dbReference type="Gene3D" id="2.60.120.380">
    <property type="match status" value="1"/>
</dbReference>
<accession>A0A316DJA8</accession>
<evidence type="ECO:0000313" key="4">
    <source>
        <dbReference type="Proteomes" id="UP000245489"/>
    </source>
</evidence>
<reference evidence="3 4" key="1">
    <citation type="submission" date="2018-05" db="EMBL/GenBank/DDBJ databases">
        <title>Genomic Encyclopedia of Archaeal and Bacterial Type Strains, Phase II (KMG-II): from individual species to whole genera.</title>
        <authorList>
            <person name="Goeker M."/>
        </authorList>
    </citation>
    <scope>NUCLEOTIDE SEQUENCE [LARGE SCALE GENOMIC DNA]</scope>
    <source>
        <strain evidence="3 4">DSM 22214</strain>
    </source>
</reference>
<feature type="chain" id="PRO_5016344681" evidence="1">
    <location>
        <begin position="19"/>
        <end position="1279"/>
    </location>
</feature>
<keyword evidence="4" id="KW-1185">Reference proteome</keyword>
<evidence type="ECO:0000259" key="2">
    <source>
        <dbReference type="Pfam" id="PF18962"/>
    </source>
</evidence>
<proteinExistence type="predicted"/>
<feature type="signal peptide" evidence="1">
    <location>
        <begin position="1"/>
        <end position="18"/>
    </location>
</feature>
<name>A0A316DJA8_9BACT</name>
<sequence>MNKVITILLSFCIFSTYAQQTISDWKYQKDMSSNPQNFVKAGKKIYFVATTPEYGRELWVTEGTSESTKLVKDIMVGENSGLVEPANFYNYTNYNFVNNVAPLEDGTLYFVASDNPNEKPKIWVTDGTEKGTKIYQNEVKGTLFHTGDELVEYETTLLGKMIIYRKANKVDTISVVGRASPILRSGSVLTLGMYGSESPERYFFMISVDMKDAKVKVKTPTLYFQDGFRNTTLWDGDMFATHNNKVFRMNTKTGILDTLFVGNKNSNLNVQSLYSTNQKLYLTVSNKVYYLQSDKFLPTGNTVLEDVLSLPSGTYEEYVVTSYDAKNDILYSFRNENNWKDLNVKGIRLSDNKLVKDFKIPSFSSISNYTAYSSFRNVSEFTKNKVFVSATNEPYGMKILDISNEKIVDFKFTAIEIYYGISNRNYVNIADTDNFLMSDPDPSKITDRELYLFDSQTDNVKLLKNINTTGISTPKVYTTTFNGKLVQVYSGEQGIMLGVSDGTKAGTKDLKLLVKNYSTSQLRAVVFQSINERLGILITTQNATSDSNDSTFLYVINLKNEDIKLLVKNKSTFSMGSGINGTFGGEIKQINPSLLSVKIYPFMLFTTDLTIENTKFINGNVGILTISDKELIFANATPFSPYFYNSDGEGSYLLKFNVTTQKIDTIPNSQKCVMVKQVNNKIYFVSRKNNKSYVTDGNTTTELVGIQTIADVFTVKNKTILLESLQSSGIDNTNFSYYTTQFNFWQIDGNTTKKVFSYNSTNRDDNLKIDTKIWEINGRVLLISNVTGLYRNVSSENKIRFYEIKNDLTFEEVYQMNRTDGYFGSPSLFEFDTFKAIDVLNKGILFKQIQNDNQIFYVMQDDFIQREVYRVNVRNRVNPYFGQEQQNKAYYFVSNGSLFISDGSQNGSQELINNSLEKDYYYDIYKIAHSSDKNIGEFYFSFINTEVHGINFFKTDGTKNGTIQLIKGSNISTHYTGKDEKLGIIGNKILFRKPNATTLQAEVWTTEGTISTTQKLKDSDGNILSQPLNFTYDGWQNLPKINNKLYFSRQTEKNGYEPWETDGTPEGTKMIGDLVKGIQSSNPYQFIEINQLPYCIATEENKSLQLWSFCNPKVSLNVDKSSPIYTEEVKLLATQNNDWKYQWLKDGKALDKANTTTFTATVSGTYQIKIEDKIGCTNVSDSIVINFTQKILANEELTDEFELNVFPNPAQNDLNVIFNKKSKGVFHVSLYDLSGNLLINQDVQSNTTNTISTQNLSSGTYFIRLTNGEKQTIRKIMKH</sequence>